<keyword evidence="2" id="KW-0812">Transmembrane</keyword>
<dbReference type="SUPFAM" id="SSF51110">
    <property type="entry name" value="alpha-D-mannose-specific plant lectins"/>
    <property type="match status" value="3"/>
</dbReference>
<feature type="chain" id="PRO_5019028353" description="Bulb-type lectin domain-containing protein" evidence="6">
    <location>
        <begin position="33"/>
        <end position="389"/>
    </location>
</feature>
<gene>
    <name evidence="8" type="ORF">C1I64_03875</name>
</gene>
<keyword evidence="5" id="KW-0472">Membrane</keyword>
<dbReference type="PANTHER" id="PTHR47974">
    <property type="entry name" value="OS07G0415500 PROTEIN"/>
    <property type="match status" value="1"/>
</dbReference>
<feature type="domain" description="Bulb-type lectin" evidence="7">
    <location>
        <begin position="167"/>
        <end position="273"/>
    </location>
</feature>
<dbReference type="InterPro" id="IPR001480">
    <property type="entry name" value="Bulb-type_lectin_dom"/>
</dbReference>
<dbReference type="GO" id="GO:0016020">
    <property type="term" value="C:membrane"/>
    <property type="evidence" value="ECO:0007669"/>
    <property type="project" value="UniProtKB-SubCell"/>
</dbReference>
<dbReference type="PROSITE" id="PS50927">
    <property type="entry name" value="BULB_LECTIN"/>
    <property type="match status" value="3"/>
</dbReference>
<evidence type="ECO:0000313" key="9">
    <source>
        <dbReference type="Proteomes" id="UP000285317"/>
    </source>
</evidence>
<feature type="domain" description="Bulb-type lectin" evidence="7">
    <location>
        <begin position="277"/>
        <end position="389"/>
    </location>
</feature>
<evidence type="ECO:0000256" key="6">
    <source>
        <dbReference type="SAM" id="SignalP"/>
    </source>
</evidence>
<name>A0A3T0SY03_9MICO</name>
<dbReference type="PANTHER" id="PTHR47974:SF9">
    <property type="entry name" value="RECEPTOR-LIKE SERINE_THREONINE-PROTEIN KINASE"/>
    <property type="match status" value="1"/>
</dbReference>
<reference evidence="8 9" key="1">
    <citation type="submission" date="2018-03" db="EMBL/GenBank/DDBJ databases">
        <title>Bacteriophage NCPPB3778 and a type I-E CRISPR drive the evolution of the US Biological Select Agent, Rathayibacter toxicus.</title>
        <authorList>
            <person name="Davis E.W.II."/>
            <person name="Tabima J.F."/>
            <person name="Weisberg A.J."/>
            <person name="Dantas Lopes L."/>
            <person name="Wiseman M.S."/>
            <person name="Wiseman M.S."/>
            <person name="Pupko T."/>
            <person name="Belcher M.S."/>
            <person name="Sechler A.J."/>
            <person name="Tancos M.A."/>
            <person name="Schroeder B.K."/>
            <person name="Murray T.D."/>
            <person name="Luster D.G."/>
            <person name="Schneider W.L."/>
            <person name="Rogers E."/>
            <person name="Andreote F.D."/>
            <person name="Grunwald N.J."/>
            <person name="Putnam M.L."/>
            <person name="Chang J.H."/>
        </authorList>
    </citation>
    <scope>NUCLEOTIDE SEQUENCE [LARGE SCALE GENOMIC DNA]</scope>
    <source>
        <strain evidence="8 9">DSM 15932</strain>
    </source>
</reference>
<evidence type="ECO:0000259" key="7">
    <source>
        <dbReference type="PROSITE" id="PS50927"/>
    </source>
</evidence>
<evidence type="ECO:0000256" key="4">
    <source>
        <dbReference type="ARBA" id="ARBA00022989"/>
    </source>
</evidence>
<feature type="signal peptide" evidence="6">
    <location>
        <begin position="1"/>
        <end position="32"/>
    </location>
</feature>
<dbReference type="KEGG" id="rfs:C1I64_03875"/>
<dbReference type="InterPro" id="IPR036426">
    <property type="entry name" value="Bulb-type_lectin_dom_sf"/>
</dbReference>
<sequence length="389" mass="39911">MTPLHPARTLFSGAVVLVTAGALLLGATPALAAGPGHVPTTVATAANVFTDALVSGEQLAPGESIASVGGGYRFVLQTDGNAVTYDASGRATFSTGTQGRGDRLVMQADGNLVIYAADGRPVWFTGTDGEAGAAVRIQSDGNLVVSRANGSPAWASSIGTTIAAPPTDFLYPIESLRPDGRLTSGDGRFTAVMQGDGNFVGYGPNGVTWSTGTSGAGNRLVLQEDGNAVIYGADGSAKWATGTSGSGVRMNLDNTGRLVLYSIEDTVIWSSRIAFPSSTLFAPAALYAGEGLRSGNGAYRATMQADGNFVVSGRTGPVWSTGTSTSGDFLSIDESGYLAVAGQGRASWSALPRYFVDAGPAVPPFRLVMQDDGNLVQYDGRGRASWSSR</sequence>
<keyword evidence="3 6" id="KW-0732">Signal</keyword>
<dbReference type="Gene3D" id="2.90.10.10">
    <property type="entry name" value="Bulb-type lectin domain"/>
    <property type="match status" value="6"/>
</dbReference>
<organism evidence="8 9">
    <name type="scientific">Rathayibacter festucae DSM 15932</name>
    <dbReference type="NCBI Taxonomy" id="1328866"/>
    <lineage>
        <taxon>Bacteria</taxon>
        <taxon>Bacillati</taxon>
        <taxon>Actinomycetota</taxon>
        <taxon>Actinomycetes</taxon>
        <taxon>Micrococcales</taxon>
        <taxon>Microbacteriaceae</taxon>
        <taxon>Rathayibacter</taxon>
    </lineage>
</organism>
<proteinExistence type="predicted"/>
<dbReference type="EMBL" id="CP028137">
    <property type="protein sequence ID" value="AZZ51268.1"/>
    <property type="molecule type" value="Genomic_DNA"/>
</dbReference>
<feature type="domain" description="Bulb-type lectin" evidence="7">
    <location>
        <begin position="50"/>
        <end position="158"/>
    </location>
</feature>
<dbReference type="Proteomes" id="UP000285317">
    <property type="component" value="Chromosome"/>
</dbReference>
<evidence type="ECO:0000256" key="1">
    <source>
        <dbReference type="ARBA" id="ARBA00004167"/>
    </source>
</evidence>
<evidence type="ECO:0000256" key="2">
    <source>
        <dbReference type="ARBA" id="ARBA00022692"/>
    </source>
</evidence>
<accession>A0A3T0SY03</accession>
<evidence type="ECO:0000313" key="8">
    <source>
        <dbReference type="EMBL" id="AZZ51268.1"/>
    </source>
</evidence>
<keyword evidence="4" id="KW-1133">Transmembrane helix</keyword>
<dbReference type="SMART" id="SM00108">
    <property type="entry name" value="B_lectin"/>
    <property type="match status" value="3"/>
</dbReference>
<evidence type="ECO:0000256" key="3">
    <source>
        <dbReference type="ARBA" id="ARBA00022729"/>
    </source>
</evidence>
<protein>
    <recommendedName>
        <fullName evidence="7">Bulb-type lectin domain-containing protein</fullName>
    </recommendedName>
</protein>
<evidence type="ECO:0000256" key="5">
    <source>
        <dbReference type="ARBA" id="ARBA00023136"/>
    </source>
</evidence>
<dbReference type="RefSeq" id="WP_127886261.1">
    <property type="nucleotide sequence ID" value="NZ_CP028137.1"/>
</dbReference>
<dbReference type="AlphaFoldDB" id="A0A3T0SY03"/>
<comment type="subcellular location">
    <subcellularLocation>
        <location evidence="1">Membrane</location>
        <topology evidence="1">Single-pass membrane protein</topology>
    </subcellularLocation>
</comment>